<dbReference type="Proteomes" id="UP000077961">
    <property type="component" value="Unassembled WGS sequence"/>
</dbReference>
<dbReference type="Gene3D" id="2.130.10.10">
    <property type="entry name" value="YVTN repeat-like/Quinoprotein amine dehydrogenase"/>
    <property type="match status" value="1"/>
</dbReference>
<proteinExistence type="predicted"/>
<reference evidence="3 4" key="1">
    <citation type="submission" date="2016-04" db="EMBL/GenBank/DDBJ databases">
        <title>Reclassification of Paraburkholderia panaciterrae (Farh et al. 2015) Dobritsa &amp; Samadpour 2016 as a later homotypic synonym of Paraburkholderia ginsengiterrae (Farh et al. 2015) Dobritsa &amp; Samadpour 2016.</title>
        <authorList>
            <person name="Dobritsa A.P."/>
            <person name="Kutumbaka K."/>
            <person name="Samadpour M."/>
        </authorList>
    </citation>
    <scope>NUCLEOTIDE SEQUENCE [LARGE SCALE GENOMIC DNA]</scope>
    <source>
        <strain evidence="2 4">DCY85</strain>
        <strain evidence="1 3">DCY85-1</strain>
    </source>
</reference>
<dbReference type="EMBL" id="LXKA01000221">
    <property type="protein sequence ID" value="OAJ61110.1"/>
    <property type="molecule type" value="Genomic_DNA"/>
</dbReference>
<dbReference type="RefSeq" id="WP_064270474.1">
    <property type="nucleotide sequence ID" value="NZ_LXJZ01000198.1"/>
</dbReference>
<keyword evidence="3" id="KW-1185">Reference proteome</keyword>
<comment type="caution">
    <text evidence="2">The sequence shown here is derived from an EMBL/GenBank/DDBJ whole genome shotgun (WGS) entry which is preliminary data.</text>
</comment>
<evidence type="ECO:0000313" key="4">
    <source>
        <dbReference type="Proteomes" id="UP000078116"/>
    </source>
</evidence>
<accession>A0A1A9N986</accession>
<protein>
    <submittedName>
        <fullName evidence="2">Uncharacterized protein</fullName>
    </submittedName>
</protein>
<dbReference type="EMBL" id="LXJZ01000198">
    <property type="protein sequence ID" value="OAJ54926.1"/>
    <property type="molecule type" value="Genomic_DNA"/>
</dbReference>
<evidence type="ECO:0000313" key="2">
    <source>
        <dbReference type="EMBL" id="OAJ61110.1"/>
    </source>
</evidence>
<dbReference type="AlphaFoldDB" id="A0A1A9N986"/>
<evidence type="ECO:0000313" key="3">
    <source>
        <dbReference type="Proteomes" id="UP000077961"/>
    </source>
</evidence>
<sequence>MRSPHAASKWYFRSRALRATVLAALALFVGLVWSPLWAQTPGFAYVVNDESNTVSAYIINATRGALTPVSGSPFAAGTGPASVALTFSSAPFSKFAATLYLAPKLSAFAANETFTLGTSSTSITPPTQAVTLTIGALTLKLPAGSFVPDDLPRKGYVYRGTVNGVNLFISISSTSTPRTYQLFAIGEYEFPRGVSTMPVGLTIGGTSGSVNLTPHYVTLVPTSQ</sequence>
<dbReference type="InterPro" id="IPR015943">
    <property type="entry name" value="WD40/YVTN_repeat-like_dom_sf"/>
</dbReference>
<organism evidence="2 4">
    <name type="scientific">Paraburkholderia ginsengiterrae</name>
    <dbReference type="NCBI Taxonomy" id="1462993"/>
    <lineage>
        <taxon>Bacteria</taxon>
        <taxon>Pseudomonadati</taxon>
        <taxon>Pseudomonadota</taxon>
        <taxon>Betaproteobacteria</taxon>
        <taxon>Burkholderiales</taxon>
        <taxon>Burkholderiaceae</taxon>
        <taxon>Paraburkholderia</taxon>
    </lineage>
</organism>
<dbReference type="Proteomes" id="UP000078116">
    <property type="component" value="Unassembled WGS sequence"/>
</dbReference>
<evidence type="ECO:0000313" key="1">
    <source>
        <dbReference type="EMBL" id="OAJ54926.1"/>
    </source>
</evidence>
<dbReference type="OrthoDB" id="9798862at2"/>
<gene>
    <name evidence="1" type="ORF">A6V36_08825</name>
    <name evidence="2" type="ORF">A6V37_03160</name>
</gene>
<name>A0A1A9N986_9BURK</name>